<gene>
    <name evidence="10" type="ORF">BJ998_000130</name>
</gene>
<dbReference type="Proteomes" id="UP000585638">
    <property type="component" value="Unassembled WGS sequence"/>
</dbReference>
<dbReference type="AlphaFoldDB" id="A0A7W9KBU8"/>
<name>A0A7W9KBU8_9PSEU</name>
<organism evidence="10 11">
    <name type="scientific">Kutzneria kofuensis</name>
    <dbReference type="NCBI Taxonomy" id="103725"/>
    <lineage>
        <taxon>Bacteria</taxon>
        <taxon>Bacillati</taxon>
        <taxon>Actinomycetota</taxon>
        <taxon>Actinomycetes</taxon>
        <taxon>Pseudonocardiales</taxon>
        <taxon>Pseudonocardiaceae</taxon>
        <taxon>Kutzneria</taxon>
    </lineage>
</organism>
<keyword evidence="5 9" id="KW-1133">Transmembrane helix</keyword>
<keyword evidence="3 10" id="KW-0808">Transferase</keyword>
<sequence length="555" mass="58981">MLAAKLRELVTGTVGETAPPGLVPVEDAPLRLDRTERRQLQVIRRFGTIGSLLLACGGLGAGASPTINPLLDTPILGVFARIPTVAMASAFSGMLMMVLAWLWLGRLVWPGRPRMLSRAQMDRTLVMWTIPLILVPPMFSQDVYSYLAQSAVVQRGMDPYTIGAAQALGPDNILARSVPTLWRETPSPYGPLFLTVGRAITGIAGDNVVVGILLERVLALIGLGLIVWALPRLARRFHVPPVAAIWIGAANPLVIFHLVVGVHNEALAIGLMLAGFQVAISRLPRIGPGDPIPPWSREEFWRILAGATLITMGGGVKVLALVALGFVGVMIARRWGGGLPQLLKAAGAMLVVGVVVMTLITVASGLGWGWLKTLNGGTIIYTWLSPVTLVALGGVGLGILFQLGNHIDATVGTARAIGWIGFACSGVILLWRSYRGHFSAMAGLGLFLVWFVVLGPVVQPWYPLWAIIPLATAKASKRFRTWVTVFSALIALVTPPTGSTFDGRAFLIPTAAVAALILVGLLLLVVRGKLPEREPRGELTVTPATSEPLSSGPLG</sequence>
<evidence type="ECO:0000256" key="4">
    <source>
        <dbReference type="ARBA" id="ARBA00022692"/>
    </source>
</evidence>
<protein>
    <submittedName>
        <fullName evidence="10">Alpha-1,6-mannosyltransferase</fullName>
        <ecNumber evidence="10">2.4.1.-</ecNumber>
    </submittedName>
</protein>
<comment type="subcellular location">
    <subcellularLocation>
        <location evidence="1">Membrane</location>
        <topology evidence="1">Multi-pass membrane protein</topology>
    </subcellularLocation>
</comment>
<feature type="transmembrane region" description="Helical" evidence="9">
    <location>
        <begin position="125"/>
        <end position="147"/>
    </location>
</feature>
<accession>A0A7W9KBU8</accession>
<evidence type="ECO:0000256" key="9">
    <source>
        <dbReference type="SAM" id="Phobius"/>
    </source>
</evidence>
<keyword evidence="6 9" id="KW-0472">Membrane</keyword>
<feature type="transmembrane region" description="Helical" evidence="9">
    <location>
        <begin position="383"/>
        <end position="404"/>
    </location>
</feature>
<feature type="transmembrane region" description="Helical" evidence="9">
    <location>
        <begin position="416"/>
        <end position="434"/>
    </location>
</feature>
<evidence type="ECO:0000256" key="7">
    <source>
        <dbReference type="ARBA" id="ARBA00043987"/>
    </source>
</evidence>
<feature type="transmembrane region" description="Helical" evidence="9">
    <location>
        <begin position="505"/>
        <end position="526"/>
    </location>
</feature>
<dbReference type="InterPro" id="IPR049829">
    <property type="entry name" value="MptA/B-like"/>
</dbReference>
<evidence type="ECO:0000256" key="1">
    <source>
        <dbReference type="ARBA" id="ARBA00004141"/>
    </source>
</evidence>
<feature type="transmembrane region" description="Helical" evidence="9">
    <location>
        <begin position="208"/>
        <end position="230"/>
    </location>
</feature>
<proteinExistence type="inferred from homology"/>
<keyword evidence="4 9" id="KW-0812">Transmembrane</keyword>
<dbReference type="EC" id="2.4.1.-" evidence="10"/>
<feature type="transmembrane region" description="Helical" evidence="9">
    <location>
        <begin position="82"/>
        <end position="104"/>
    </location>
</feature>
<comment type="caution">
    <text evidence="10">The sequence shown here is derived from an EMBL/GenBank/DDBJ whole genome shotgun (WGS) entry which is preliminary data.</text>
</comment>
<evidence type="ECO:0000256" key="8">
    <source>
        <dbReference type="SAM" id="MobiDB-lite"/>
    </source>
</evidence>
<evidence type="ECO:0000313" key="11">
    <source>
        <dbReference type="Proteomes" id="UP000585638"/>
    </source>
</evidence>
<feature type="transmembrane region" description="Helical" evidence="9">
    <location>
        <begin position="479"/>
        <end position="499"/>
    </location>
</feature>
<feature type="region of interest" description="Disordered" evidence="8">
    <location>
        <begin position="536"/>
        <end position="555"/>
    </location>
</feature>
<feature type="transmembrane region" description="Helical" evidence="9">
    <location>
        <begin position="303"/>
        <end position="327"/>
    </location>
</feature>
<keyword evidence="2 10" id="KW-0328">Glycosyltransferase</keyword>
<evidence type="ECO:0000256" key="2">
    <source>
        <dbReference type="ARBA" id="ARBA00022676"/>
    </source>
</evidence>
<feature type="transmembrane region" description="Helical" evidence="9">
    <location>
        <begin position="242"/>
        <end position="263"/>
    </location>
</feature>
<comment type="similarity">
    <text evidence="7">Belongs to the MptA/B family.</text>
</comment>
<feature type="transmembrane region" description="Helical" evidence="9">
    <location>
        <begin position="42"/>
        <end position="62"/>
    </location>
</feature>
<dbReference type="EMBL" id="JACHIR010000001">
    <property type="protein sequence ID" value="MBB5888934.1"/>
    <property type="molecule type" value="Genomic_DNA"/>
</dbReference>
<evidence type="ECO:0000256" key="3">
    <source>
        <dbReference type="ARBA" id="ARBA00022679"/>
    </source>
</evidence>
<feature type="transmembrane region" description="Helical" evidence="9">
    <location>
        <begin position="348"/>
        <end position="371"/>
    </location>
</feature>
<dbReference type="NCBIfam" id="NF038066">
    <property type="entry name" value="MptB"/>
    <property type="match status" value="1"/>
</dbReference>
<reference evidence="10 11" key="1">
    <citation type="submission" date="2020-08" db="EMBL/GenBank/DDBJ databases">
        <title>Sequencing the genomes of 1000 actinobacteria strains.</title>
        <authorList>
            <person name="Klenk H.-P."/>
        </authorList>
    </citation>
    <scope>NUCLEOTIDE SEQUENCE [LARGE SCALE GENOMIC DNA]</scope>
    <source>
        <strain evidence="10 11">DSM 43851</strain>
    </source>
</reference>
<dbReference type="Pfam" id="PF26314">
    <property type="entry name" value="MptA_B_family"/>
    <property type="match status" value="1"/>
</dbReference>
<dbReference type="GO" id="GO:0016020">
    <property type="term" value="C:membrane"/>
    <property type="evidence" value="ECO:0007669"/>
    <property type="project" value="UniProtKB-SubCell"/>
</dbReference>
<evidence type="ECO:0000313" key="10">
    <source>
        <dbReference type="EMBL" id="MBB5888934.1"/>
    </source>
</evidence>
<feature type="transmembrane region" description="Helical" evidence="9">
    <location>
        <begin position="440"/>
        <end position="458"/>
    </location>
</feature>
<evidence type="ECO:0000256" key="6">
    <source>
        <dbReference type="ARBA" id="ARBA00023136"/>
    </source>
</evidence>
<evidence type="ECO:0000256" key="5">
    <source>
        <dbReference type="ARBA" id="ARBA00022989"/>
    </source>
</evidence>
<dbReference type="RefSeq" id="WP_184857485.1">
    <property type="nucleotide sequence ID" value="NZ_JACHIR010000001.1"/>
</dbReference>
<dbReference type="GO" id="GO:0016757">
    <property type="term" value="F:glycosyltransferase activity"/>
    <property type="evidence" value="ECO:0007669"/>
    <property type="project" value="UniProtKB-KW"/>
</dbReference>
<keyword evidence="11" id="KW-1185">Reference proteome</keyword>